<protein>
    <submittedName>
        <fullName evidence="2">Uncharacterized protein LOC107264982</fullName>
    </submittedName>
</protein>
<name>A0AAJ7BM31_CEPCN</name>
<dbReference type="RefSeq" id="XP_015589343.1">
    <property type="nucleotide sequence ID" value="XM_015733857.2"/>
</dbReference>
<evidence type="ECO:0000313" key="1">
    <source>
        <dbReference type="Proteomes" id="UP000694920"/>
    </source>
</evidence>
<dbReference type="Proteomes" id="UP000694920">
    <property type="component" value="Unplaced"/>
</dbReference>
<organism evidence="1 2">
    <name type="scientific">Cephus cinctus</name>
    <name type="common">Wheat stem sawfly</name>
    <dbReference type="NCBI Taxonomy" id="211228"/>
    <lineage>
        <taxon>Eukaryota</taxon>
        <taxon>Metazoa</taxon>
        <taxon>Ecdysozoa</taxon>
        <taxon>Arthropoda</taxon>
        <taxon>Hexapoda</taxon>
        <taxon>Insecta</taxon>
        <taxon>Pterygota</taxon>
        <taxon>Neoptera</taxon>
        <taxon>Endopterygota</taxon>
        <taxon>Hymenoptera</taxon>
        <taxon>Cephoidea</taxon>
        <taxon>Cephidae</taxon>
        <taxon>Cephus</taxon>
    </lineage>
</organism>
<dbReference type="GeneID" id="107264982"/>
<sequence>MNVSKNDHSRQKLLYTIVEFTDGIEMVPTIWLSDDKKSCIWPPTKDQIRINKTIANLEVSRNEDEWPVCEILKIFGTAQSYKTGKEKLKMAEQISDIDSASGTEYADCLRKSRHS</sequence>
<reference evidence="2" key="1">
    <citation type="submission" date="2025-08" db="UniProtKB">
        <authorList>
            <consortium name="RefSeq"/>
        </authorList>
    </citation>
    <scope>IDENTIFICATION</scope>
</reference>
<gene>
    <name evidence="2" type="primary">LOC107264982</name>
</gene>
<accession>A0AAJ7BM31</accession>
<dbReference type="KEGG" id="ccin:107264982"/>
<proteinExistence type="predicted"/>
<evidence type="ECO:0000313" key="2">
    <source>
        <dbReference type="RefSeq" id="XP_015589343.1"/>
    </source>
</evidence>
<keyword evidence="1" id="KW-1185">Reference proteome</keyword>
<dbReference type="AlphaFoldDB" id="A0AAJ7BM31"/>